<dbReference type="PANTHER" id="PTHR13539:SF3">
    <property type="entry name" value="CALMODULIN-LYSINE N-METHYLTRANSFERASE"/>
    <property type="match status" value="1"/>
</dbReference>
<evidence type="ECO:0000256" key="2">
    <source>
        <dbReference type="ARBA" id="ARBA00004496"/>
    </source>
</evidence>
<evidence type="ECO:0000313" key="9">
    <source>
        <dbReference type="EMBL" id="KRX03072.1"/>
    </source>
</evidence>
<name>A0A0V0QM62_PSEPJ</name>
<dbReference type="EMBL" id="LDAU01000144">
    <property type="protein sequence ID" value="KRX03072.1"/>
    <property type="molecule type" value="Genomic_DNA"/>
</dbReference>
<evidence type="ECO:0000256" key="4">
    <source>
        <dbReference type="ARBA" id="ARBA00020594"/>
    </source>
</evidence>
<keyword evidence="5" id="KW-0963">Cytoplasm</keyword>
<keyword evidence="8" id="KW-0539">Nucleus</keyword>
<evidence type="ECO:0000313" key="10">
    <source>
        <dbReference type="Proteomes" id="UP000054937"/>
    </source>
</evidence>
<dbReference type="EC" id="2.1.1.60" evidence="3"/>
<dbReference type="InParanoid" id="A0A0V0QM62"/>
<evidence type="ECO:0000256" key="5">
    <source>
        <dbReference type="ARBA" id="ARBA00022490"/>
    </source>
</evidence>
<dbReference type="Pfam" id="PF10294">
    <property type="entry name" value="Methyltransf_16"/>
    <property type="match status" value="1"/>
</dbReference>
<dbReference type="GO" id="GO:0005634">
    <property type="term" value="C:nucleus"/>
    <property type="evidence" value="ECO:0007669"/>
    <property type="project" value="UniProtKB-SubCell"/>
</dbReference>
<dbReference type="GO" id="GO:0018025">
    <property type="term" value="F:calmodulin-lysine N-methyltransferase activity"/>
    <property type="evidence" value="ECO:0007669"/>
    <property type="project" value="UniProtKB-EC"/>
</dbReference>
<sequence>MDGFHIWEAGIILARYIAFNSEQFKNKSVLELGTGVGIGGLALALFTEANSVTMSDYRNDVVENIKKQTKKNIKLIKNKKLQIETINLDWTNYEKFEKKYDIIIGSDLIYAGSPVKELYYLIKKSLNKDGKCYIIIPSERHYSVKFLENIDNEKVLNYEIVKIDGQNYFQSPLKNQEEGFKTYPGLKELEFYVYIFTFA</sequence>
<organism evidence="9 10">
    <name type="scientific">Pseudocohnilembus persalinus</name>
    <name type="common">Ciliate</name>
    <dbReference type="NCBI Taxonomy" id="266149"/>
    <lineage>
        <taxon>Eukaryota</taxon>
        <taxon>Sar</taxon>
        <taxon>Alveolata</taxon>
        <taxon>Ciliophora</taxon>
        <taxon>Intramacronucleata</taxon>
        <taxon>Oligohymenophorea</taxon>
        <taxon>Scuticociliatia</taxon>
        <taxon>Philasterida</taxon>
        <taxon>Pseudocohnilembidae</taxon>
        <taxon>Pseudocohnilembus</taxon>
    </lineage>
</organism>
<protein>
    <recommendedName>
        <fullName evidence="4">Calmodulin-lysine N-methyltransferase</fullName>
        <ecNumber evidence="3">2.1.1.60</ecNumber>
    </recommendedName>
</protein>
<accession>A0A0V0QM62</accession>
<dbReference type="InterPro" id="IPR029063">
    <property type="entry name" value="SAM-dependent_MTases_sf"/>
</dbReference>
<comment type="subcellular location">
    <subcellularLocation>
        <location evidence="2">Cytoplasm</location>
    </subcellularLocation>
    <subcellularLocation>
        <location evidence="1">Nucleus</location>
    </subcellularLocation>
</comment>
<dbReference type="GO" id="GO:0005737">
    <property type="term" value="C:cytoplasm"/>
    <property type="evidence" value="ECO:0007669"/>
    <property type="project" value="UniProtKB-SubCell"/>
</dbReference>
<dbReference type="Gene3D" id="3.40.50.150">
    <property type="entry name" value="Vaccinia Virus protein VP39"/>
    <property type="match status" value="1"/>
</dbReference>
<dbReference type="InterPro" id="IPR019410">
    <property type="entry name" value="Methyltransf_16"/>
</dbReference>
<comment type="caution">
    <text evidence="9">The sequence shown here is derived from an EMBL/GenBank/DDBJ whole genome shotgun (WGS) entry which is preliminary data.</text>
</comment>
<dbReference type="PANTHER" id="PTHR13539">
    <property type="entry name" value="CALMODULIN-LYSINE N-METHYLTRANSFERASE"/>
    <property type="match status" value="1"/>
</dbReference>
<dbReference type="InterPro" id="IPR025800">
    <property type="entry name" value="CaM-Lys-N-MeTrfase"/>
</dbReference>
<evidence type="ECO:0000256" key="1">
    <source>
        <dbReference type="ARBA" id="ARBA00004123"/>
    </source>
</evidence>
<proteinExistence type="predicted"/>
<dbReference type="SUPFAM" id="SSF53335">
    <property type="entry name" value="S-adenosyl-L-methionine-dependent methyltransferases"/>
    <property type="match status" value="1"/>
</dbReference>
<keyword evidence="10" id="KW-1185">Reference proteome</keyword>
<dbReference type="GO" id="GO:0032259">
    <property type="term" value="P:methylation"/>
    <property type="evidence" value="ECO:0007669"/>
    <property type="project" value="UniProtKB-KW"/>
</dbReference>
<reference evidence="9 10" key="1">
    <citation type="journal article" date="2015" name="Sci. Rep.">
        <title>Genome of the facultative scuticociliatosis pathogen Pseudocohnilembus persalinus provides insight into its virulence through horizontal gene transfer.</title>
        <authorList>
            <person name="Xiong J."/>
            <person name="Wang G."/>
            <person name="Cheng J."/>
            <person name="Tian M."/>
            <person name="Pan X."/>
            <person name="Warren A."/>
            <person name="Jiang C."/>
            <person name="Yuan D."/>
            <person name="Miao W."/>
        </authorList>
    </citation>
    <scope>NUCLEOTIDE SEQUENCE [LARGE SCALE GENOMIC DNA]</scope>
    <source>
        <strain evidence="9">36N120E</strain>
    </source>
</reference>
<dbReference type="AlphaFoldDB" id="A0A0V0QM62"/>
<gene>
    <name evidence="9" type="ORF">PPERSA_10153</name>
</gene>
<dbReference type="OMA" id="HIWEAGI"/>
<dbReference type="Proteomes" id="UP000054937">
    <property type="component" value="Unassembled WGS sequence"/>
</dbReference>
<evidence type="ECO:0000256" key="6">
    <source>
        <dbReference type="ARBA" id="ARBA00022603"/>
    </source>
</evidence>
<evidence type="ECO:0000256" key="3">
    <source>
        <dbReference type="ARBA" id="ARBA00011914"/>
    </source>
</evidence>
<evidence type="ECO:0000256" key="8">
    <source>
        <dbReference type="ARBA" id="ARBA00023242"/>
    </source>
</evidence>
<keyword evidence="6" id="KW-0489">Methyltransferase</keyword>
<dbReference type="OrthoDB" id="46564at2759"/>
<evidence type="ECO:0000256" key="7">
    <source>
        <dbReference type="ARBA" id="ARBA00022679"/>
    </source>
</evidence>
<keyword evidence="7" id="KW-0808">Transferase</keyword>